<feature type="domain" description="Multidrug resistance protein MdtA-like barrel-sandwich hybrid" evidence="8">
    <location>
        <begin position="69"/>
        <end position="308"/>
    </location>
</feature>
<evidence type="ECO:0000256" key="2">
    <source>
        <dbReference type="ARBA" id="ARBA00009477"/>
    </source>
</evidence>
<evidence type="ECO:0000313" key="10">
    <source>
        <dbReference type="EMBL" id="MUL35792.1"/>
    </source>
</evidence>
<evidence type="ECO:0000313" key="11">
    <source>
        <dbReference type="Proteomes" id="UP000441797"/>
    </source>
</evidence>
<keyword evidence="6" id="KW-0175">Coiled coil</keyword>
<feature type="coiled-coil region" evidence="6">
    <location>
        <begin position="96"/>
        <end position="123"/>
    </location>
</feature>
<dbReference type="InterPro" id="IPR058625">
    <property type="entry name" value="MdtA-like_BSH"/>
</dbReference>
<dbReference type="Gene3D" id="1.10.287.470">
    <property type="entry name" value="Helix hairpin bin"/>
    <property type="match status" value="1"/>
</dbReference>
<dbReference type="InterPro" id="IPR058982">
    <property type="entry name" value="Beta-barrel_AprE"/>
</dbReference>
<keyword evidence="3 7" id="KW-0812">Transmembrane</keyword>
<reference evidence="10 11" key="1">
    <citation type="journal article" date="2019" name="Front. Microbiol.">
        <title>Genomic Features for Desiccation Tolerance and Sugar Biosynthesis in the Extremophile Gloeocapsopsis sp. UTEX B3054.</title>
        <authorList>
            <person name="Urrejola C."/>
            <person name="Alcorta J."/>
            <person name="Salas L."/>
            <person name="Vasquez M."/>
            <person name="Polz M.F."/>
            <person name="Vicuna R."/>
            <person name="Diez B."/>
        </authorList>
    </citation>
    <scope>NUCLEOTIDE SEQUENCE [LARGE SCALE GENOMIC DNA]</scope>
    <source>
        <strain evidence="10 11">1H9</strain>
    </source>
</reference>
<name>A0A6N8FTA2_9CHRO</name>
<dbReference type="RefSeq" id="WP_105222239.1">
    <property type="nucleotide sequence ID" value="NZ_CAWNSU010000006.1"/>
</dbReference>
<dbReference type="AlphaFoldDB" id="A0A6N8FTA2"/>
<protein>
    <submittedName>
        <fullName evidence="10">HlyD family secretion protein</fullName>
    </submittedName>
</protein>
<dbReference type="InterPro" id="IPR050739">
    <property type="entry name" value="MFP"/>
</dbReference>
<dbReference type="EMBL" id="NAPY01000005">
    <property type="protein sequence ID" value="MUL35792.1"/>
    <property type="molecule type" value="Genomic_DNA"/>
</dbReference>
<dbReference type="SUPFAM" id="SSF111369">
    <property type="entry name" value="HlyD-like secretion proteins"/>
    <property type="match status" value="1"/>
</dbReference>
<dbReference type="GO" id="GO:0016020">
    <property type="term" value="C:membrane"/>
    <property type="evidence" value="ECO:0007669"/>
    <property type="project" value="UniProtKB-SubCell"/>
</dbReference>
<evidence type="ECO:0000256" key="4">
    <source>
        <dbReference type="ARBA" id="ARBA00022989"/>
    </source>
</evidence>
<gene>
    <name evidence="10" type="ORF">BWI75_05360</name>
</gene>
<dbReference type="Pfam" id="PF26002">
    <property type="entry name" value="Beta-barrel_AprE"/>
    <property type="match status" value="1"/>
</dbReference>
<evidence type="ECO:0000256" key="1">
    <source>
        <dbReference type="ARBA" id="ARBA00004167"/>
    </source>
</evidence>
<dbReference type="Gene3D" id="2.40.30.170">
    <property type="match status" value="1"/>
</dbReference>
<feature type="domain" description="AprE-like beta-barrel" evidence="9">
    <location>
        <begin position="316"/>
        <end position="406"/>
    </location>
</feature>
<evidence type="ECO:0000259" key="9">
    <source>
        <dbReference type="Pfam" id="PF26002"/>
    </source>
</evidence>
<keyword evidence="4 7" id="KW-1133">Transmembrane helix</keyword>
<organism evidence="10 11">
    <name type="scientific">Gloeocapsopsis dulcis AAB1 = 1H9</name>
    <dbReference type="NCBI Taxonomy" id="1433147"/>
    <lineage>
        <taxon>Bacteria</taxon>
        <taxon>Bacillati</taxon>
        <taxon>Cyanobacteriota</taxon>
        <taxon>Cyanophyceae</taxon>
        <taxon>Oscillatoriophycideae</taxon>
        <taxon>Chroococcales</taxon>
        <taxon>Chroococcaceae</taxon>
        <taxon>Gloeocapsopsis</taxon>
        <taxon>Gloeocapsopsis dulcis</taxon>
    </lineage>
</organism>
<feature type="coiled-coil region" evidence="6">
    <location>
        <begin position="194"/>
        <end position="274"/>
    </location>
</feature>
<keyword evidence="5 7" id="KW-0472">Membrane</keyword>
<keyword evidence="11" id="KW-1185">Reference proteome</keyword>
<dbReference type="PANTHER" id="PTHR30386:SF26">
    <property type="entry name" value="TRANSPORT PROTEIN COMB"/>
    <property type="match status" value="1"/>
</dbReference>
<dbReference type="OrthoDB" id="9775513at2"/>
<comment type="similarity">
    <text evidence="2">Belongs to the membrane fusion protein (MFP) (TC 8.A.1) family.</text>
</comment>
<dbReference type="Gene3D" id="2.40.50.100">
    <property type="match status" value="1"/>
</dbReference>
<dbReference type="Proteomes" id="UP000441797">
    <property type="component" value="Unassembled WGS sequence"/>
</dbReference>
<comment type="subcellular location">
    <subcellularLocation>
        <location evidence="1">Membrane</location>
        <topology evidence="1">Single-pass membrane protein</topology>
    </subcellularLocation>
</comment>
<accession>A0A6N8FTA2</accession>
<dbReference type="PANTHER" id="PTHR30386">
    <property type="entry name" value="MEMBRANE FUSION SUBUNIT OF EMRAB-TOLC MULTIDRUG EFFLUX PUMP"/>
    <property type="match status" value="1"/>
</dbReference>
<evidence type="ECO:0000256" key="7">
    <source>
        <dbReference type="SAM" id="Phobius"/>
    </source>
</evidence>
<dbReference type="PRINTS" id="PR01490">
    <property type="entry name" value="RTXTOXIND"/>
</dbReference>
<dbReference type="Pfam" id="PF25917">
    <property type="entry name" value="BSH_RND"/>
    <property type="match status" value="1"/>
</dbReference>
<evidence type="ECO:0000256" key="6">
    <source>
        <dbReference type="SAM" id="Coils"/>
    </source>
</evidence>
<proteinExistence type="inferred from homology"/>
<evidence type="ECO:0000256" key="5">
    <source>
        <dbReference type="ARBA" id="ARBA00023136"/>
    </source>
</evidence>
<comment type="caution">
    <text evidence="10">The sequence shown here is derived from an EMBL/GenBank/DDBJ whole genome shotgun (WGS) entry which is preliminary data.</text>
</comment>
<evidence type="ECO:0000259" key="8">
    <source>
        <dbReference type="Pfam" id="PF25917"/>
    </source>
</evidence>
<sequence>MPTQSENWSYPTQELLNTLPRVWTRGLLYFLLMFAIILLPWTMLAKVDETGSARGRLEPKGKMVRLDIPVGGTVAAINVEEGQIVKAGQSLLVLDSEAILTELQEARAKLEGQQNRLPQLELIKNQLAISIRTQRLQNQAQASAQLAETHQIRQQQSFNQVAAEAAQQLLSKDQDTVQRYRRLQKEGIVSGVQVDMAERTMIENQQRLKKAESDIQQAQAELEKQQSTYESNLRAGELAILDSERQIKEIQTQIIDLQADIAQTKNQISSLLLRLQQHILHAPIDGIIFQLPIQRAGAVVQTGQTIAQIAPNGTTLILKAEMSSQQSGFLRPGLPVKIKFDAYPFQDYGIVPGFLTWVSPDSQTKETIQGQVDTYKLEVTIPQPYIQTTHKRISLTPGQTATAEVIIRQRRVIDFILDPFKKLQVGGLEL</sequence>
<feature type="transmembrane region" description="Helical" evidence="7">
    <location>
        <begin position="26"/>
        <end position="44"/>
    </location>
</feature>
<evidence type="ECO:0000256" key="3">
    <source>
        <dbReference type="ARBA" id="ARBA00022692"/>
    </source>
</evidence>